<dbReference type="AlphaFoldDB" id="A0A6M3J4A2"/>
<accession>A0A6M3J4A2</accession>
<dbReference type="Pfam" id="PF13392">
    <property type="entry name" value="HNH_3"/>
    <property type="match status" value="1"/>
</dbReference>
<dbReference type="EMBL" id="MT141504">
    <property type="protein sequence ID" value="QJA63732.1"/>
    <property type="molecule type" value="Genomic_DNA"/>
</dbReference>
<feature type="domain" description="HNH nuclease" evidence="1">
    <location>
        <begin position="2"/>
        <end position="38"/>
    </location>
</feature>
<gene>
    <name evidence="2" type="ORF">MM415B00582_0018</name>
</gene>
<name>A0A6M3J4A2_9ZZZZ</name>
<evidence type="ECO:0000259" key="1">
    <source>
        <dbReference type="Pfam" id="PF13392"/>
    </source>
</evidence>
<dbReference type="SUPFAM" id="SSF54060">
    <property type="entry name" value="His-Me finger endonucleases"/>
    <property type="match status" value="1"/>
</dbReference>
<organism evidence="2">
    <name type="scientific">viral metagenome</name>
    <dbReference type="NCBI Taxonomy" id="1070528"/>
    <lineage>
        <taxon>unclassified sequences</taxon>
        <taxon>metagenomes</taxon>
        <taxon>organismal metagenomes</taxon>
    </lineage>
</organism>
<sequence length="103" mass="11590">MHDLVAAAFLGSRPGGAWVHHIDGTRDNNQVSNLEYIDAHKHKVMSTQGARSSSAKLTEQDVREIRRMYAAGAFSYDVLGDLYGVHPSNIHLIVHRCTWKYLE</sequence>
<protein>
    <submittedName>
        <fullName evidence="2">Putative homing endonuclease</fullName>
    </submittedName>
</protein>
<keyword evidence="2" id="KW-0540">Nuclease</keyword>
<evidence type="ECO:0000313" key="2">
    <source>
        <dbReference type="EMBL" id="QJA63732.1"/>
    </source>
</evidence>
<dbReference type="InterPro" id="IPR044925">
    <property type="entry name" value="His-Me_finger_sf"/>
</dbReference>
<keyword evidence="2" id="KW-0255">Endonuclease</keyword>
<dbReference type="InterPro" id="IPR003615">
    <property type="entry name" value="HNH_nuc"/>
</dbReference>
<reference evidence="2" key="1">
    <citation type="submission" date="2020-03" db="EMBL/GenBank/DDBJ databases">
        <title>The deep terrestrial virosphere.</title>
        <authorList>
            <person name="Holmfeldt K."/>
            <person name="Nilsson E."/>
            <person name="Simone D."/>
            <person name="Lopez-Fernandez M."/>
            <person name="Wu X."/>
            <person name="de Brujin I."/>
            <person name="Lundin D."/>
            <person name="Andersson A."/>
            <person name="Bertilsson S."/>
            <person name="Dopson M."/>
        </authorList>
    </citation>
    <scope>NUCLEOTIDE SEQUENCE</scope>
    <source>
        <strain evidence="2">MM415B00582</strain>
    </source>
</reference>
<dbReference type="GO" id="GO:0004519">
    <property type="term" value="F:endonuclease activity"/>
    <property type="evidence" value="ECO:0007669"/>
    <property type="project" value="UniProtKB-KW"/>
</dbReference>
<dbReference type="Gene3D" id="3.90.75.20">
    <property type="match status" value="1"/>
</dbReference>
<keyword evidence="2" id="KW-0378">Hydrolase</keyword>
<proteinExistence type="predicted"/>